<comment type="caution">
    <text evidence="3">The sequence shown here is derived from an EMBL/GenBank/DDBJ whole genome shotgun (WGS) entry which is preliminary data.</text>
</comment>
<dbReference type="PANTHER" id="PTHR21463">
    <property type="entry name" value="ANGIOPOIETIN-LIKE PROTEIN 8"/>
    <property type="match status" value="1"/>
</dbReference>
<dbReference type="PANTHER" id="PTHR21463:SF0">
    <property type="entry name" value="ANGIOPOIETIN-LIKE PROTEIN 8"/>
    <property type="match status" value="1"/>
</dbReference>
<reference evidence="3 4" key="1">
    <citation type="submission" date="2024-06" db="EMBL/GenBank/DDBJ databases">
        <authorList>
            <person name="Pan Q."/>
            <person name="Wen M."/>
            <person name="Jouanno E."/>
            <person name="Zahm M."/>
            <person name="Klopp C."/>
            <person name="Cabau C."/>
            <person name="Louis A."/>
            <person name="Berthelot C."/>
            <person name="Parey E."/>
            <person name="Roest Crollius H."/>
            <person name="Montfort J."/>
            <person name="Robinson-Rechavi M."/>
            <person name="Bouchez O."/>
            <person name="Lampietro C."/>
            <person name="Lopez Roques C."/>
            <person name="Donnadieu C."/>
            <person name="Postlethwait J."/>
            <person name="Bobe J."/>
            <person name="Verreycken H."/>
            <person name="Guiguen Y."/>
        </authorList>
    </citation>
    <scope>NUCLEOTIDE SEQUENCE [LARGE SCALE GENOMIC DNA]</scope>
    <source>
        <strain evidence="3">Up_M1</strain>
        <tissue evidence="3">Testis</tissue>
    </source>
</reference>
<keyword evidence="2" id="KW-0732">Signal</keyword>
<sequence length="193" mass="21825">MRDALPCLLCVAMCLPGVAACLLHQARTGGNASKDEVNVLMYGVLQFSETLHHVYQSTDAKMERINRSMRRQEVGLERLDQEAGHVAEKDRLTRQALGLLQGQMAGLESEAENAKGRLALVEQEQLELKTKVTNLETSIQNYIPTTIQELKEKVSKHSSFLEDLQERTKLQKQSIARQNRKLSKLQNLFRVNP</sequence>
<dbReference type="PROSITE" id="PS51257">
    <property type="entry name" value="PROKAR_LIPOPROTEIN"/>
    <property type="match status" value="1"/>
</dbReference>
<feature type="coiled-coil region" evidence="1">
    <location>
        <begin position="62"/>
        <end position="181"/>
    </location>
</feature>
<dbReference type="Proteomes" id="UP001557470">
    <property type="component" value="Unassembled WGS sequence"/>
</dbReference>
<gene>
    <name evidence="3" type="ORF">UPYG_G00100520</name>
</gene>
<evidence type="ECO:0000313" key="4">
    <source>
        <dbReference type="Proteomes" id="UP001557470"/>
    </source>
</evidence>
<keyword evidence="1" id="KW-0175">Coiled coil</keyword>
<organism evidence="3 4">
    <name type="scientific">Umbra pygmaea</name>
    <name type="common">Eastern mudminnow</name>
    <dbReference type="NCBI Taxonomy" id="75934"/>
    <lineage>
        <taxon>Eukaryota</taxon>
        <taxon>Metazoa</taxon>
        <taxon>Chordata</taxon>
        <taxon>Craniata</taxon>
        <taxon>Vertebrata</taxon>
        <taxon>Euteleostomi</taxon>
        <taxon>Actinopterygii</taxon>
        <taxon>Neopterygii</taxon>
        <taxon>Teleostei</taxon>
        <taxon>Protacanthopterygii</taxon>
        <taxon>Esociformes</taxon>
        <taxon>Umbridae</taxon>
        <taxon>Umbra</taxon>
    </lineage>
</organism>
<dbReference type="InterPro" id="IPR026614">
    <property type="entry name" value="ANGPTL8"/>
</dbReference>
<protein>
    <submittedName>
        <fullName evidence="3">Uncharacterized protein</fullName>
    </submittedName>
</protein>
<evidence type="ECO:0000256" key="1">
    <source>
        <dbReference type="SAM" id="Coils"/>
    </source>
</evidence>
<evidence type="ECO:0000313" key="3">
    <source>
        <dbReference type="EMBL" id="KAL0992884.1"/>
    </source>
</evidence>
<keyword evidence="4" id="KW-1185">Reference proteome</keyword>
<name>A0ABD0X4H4_UMBPY</name>
<proteinExistence type="predicted"/>
<evidence type="ECO:0000256" key="2">
    <source>
        <dbReference type="SAM" id="SignalP"/>
    </source>
</evidence>
<accession>A0ABD0X4H4</accession>
<dbReference type="EMBL" id="JAGEUA010000003">
    <property type="protein sequence ID" value="KAL0992884.1"/>
    <property type="molecule type" value="Genomic_DNA"/>
</dbReference>
<feature type="chain" id="PRO_5044776895" evidence="2">
    <location>
        <begin position="21"/>
        <end position="193"/>
    </location>
</feature>
<dbReference type="AlphaFoldDB" id="A0ABD0X4H4"/>
<feature type="signal peptide" evidence="2">
    <location>
        <begin position="1"/>
        <end position="20"/>
    </location>
</feature>